<sequence length="110" mass="12231">MNLPQILTLVFAPSLYIVLSCCALAQFNLIFNGISSLAFHMQRTPALEALAPLLKAFVKYLESIFGPAYKFVPNPTHVLLQRSSSRAAAAAEQQQRWRQQPSHRSSTSLT</sequence>
<organism evidence="3 4">
    <name type="scientific">Tetradesmus obliquus</name>
    <name type="common">Green alga</name>
    <name type="synonym">Acutodesmus obliquus</name>
    <dbReference type="NCBI Taxonomy" id="3088"/>
    <lineage>
        <taxon>Eukaryota</taxon>
        <taxon>Viridiplantae</taxon>
        <taxon>Chlorophyta</taxon>
        <taxon>core chlorophytes</taxon>
        <taxon>Chlorophyceae</taxon>
        <taxon>CS clade</taxon>
        <taxon>Sphaeropleales</taxon>
        <taxon>Scenedesmaceae</taxon>
        <taxon>Tetradesmus</taxon>
    </lineage>
</organism>
<feature type="region of interest" description="Disordered" evidence="1">
    <location>
        <begin position="83"/>
        <end position="110"/>
    </location>
</feature>
<dbReference type="AlphaFoldDB" id="A0A383W245"/>
<keyword evidence="2" id="KW-0812">Transmembrane</keyword>
<keyword evidence="4" id="KW-1185">Reference proteome</keyword>
<evidence type="ECO:0000313" key="3">
    <source>
        <dbReference type="EMBL" id="SZX71203.1"/>
    </source>
</evidence>
<dbReference type="EMBL" id="FNXT01001036">
    <property type="protein sequence ID" value="SZX71203.1"/>
    <property type="molecule type" value="Genomic_DNA"/>
</dbReference>
<dbReference type="Proteomes" id="UP000256970">
    <property type="component" value="Unassembled WGS sequence"/>
</dbReference>
<accession>A0A383W245</accession>
<evidence type="ECO:0000256" key="2">
    <source>
        <dbReference type="SAM" id="Phobius"/>
    </source>
</evidence>
<keyword evidence="2" id="KW-0472">Membrane</keyword>
<proteinExistence type="predicted"/>
<protein>
    <submittedName>
        <fullName evidence="3">Uncharacterized protein</fullName>
    </submittedName>
</protein>
<gene>
    <name evidence="3" type="ORF">BQ4739_LOCUS11340</name>
</gene>
<evidence type="ECO:0000313" key="4">
    <source>
        <dbReference type="Proteomes" id="UP000256970"/>
    </source>
</evidence>
<evidence type="ECO:0000256" key="1">
    <source>
        <dbReference type="SAM" id="MobiDB-lite"/>
    </source>
</evidence>
<name>A0A383W245_TETOB</name>
<feature type="transmembrane region" description="Helical" evidence="2">
    <location>
        <begin position="6"/>
        <end position="31"/>
    </location>
</feature>
<keyword evidence="2" id="KW-1133">Transmembrane helix</keyword>
<reference evidence="3 4" key="1">
    <citation type="submission" date="2016-10" db="EMBL/GenBank/DDBJ databases">
        <authorList>
            <person name="Cai Z."/>
        </authorList>
    </citation>
    <scope>NUCLEOTIDE SEQUENCE [LARGE SCALE GENOMIC DNA]</scope>
</reference>